<reference evidence="2 3" key="1">
    <citation type="submission" date="2016-06" db="EMBL/GenBank/DDBJ databases">
        <authorList>
            <consortium name="Pathogen Informatics"/>
        </authorList>
    </citation>
    <scope>NUCLEOTIDE SEQUENCE [LARGE SCALE GENOMIC DNA]</scope>
</reference>
<name>A0A1D3JHU4_PLAMA</name>
<evidence type="ECO:0000313" key="2">
    <source>
        <dbReference type="EMBL" id="SBT85885.1"/>
    </source>
</evidence>
<dbReference type="GeneID" id="39866151"/>
<dbReference type="EMBL" id="FLRL01000032">
    <property type="protein sequence ID" value="SBT85885.1"/>
    <property type="molecule type" value="Genomic_DNA"/>
</dbReference>
<dbReference type="RefSeq" id="XP_028859164.1">
    <property type="nucleotide sequence ID" value="XM_029005511.1"/>
</dbReference>
<feature type="transmembrane region" description="Helical" evidence="1">
    <location>
        <begin position="6"/>
        <end position="26"/>
    </location>
</feature>
<dbReference type="InterPro" id="IPR022139">
    <property type="entry name" value="Fam-L/Fam-M-like_plasmodium"/>
</dbReference>
<proteinExistence type="predicted"/>
<feature type="transmembrane region" description="Helical" evidence="1">
    <location>
        <begin position="163"/>
        <end position="185"/>
    </location>
</feature>
<gene>
    <name evidence="2" type="primary">PmUG01_00068400</name>
    <name evidence="2" type="ORF">PMUG01_00068400</name>
</gene>
<keyword evidence="1" id="KW-0472">Membrane</keyword>
<evidence type="ECO:0000256" key="1">
    <source>
        <dbReference type="SAM" id="Phobius"/>
    </source>
</evidence>
<keyword evidence="1" id="KW-1133">Transmembrane helix</keyword>
<accession>A0A1D3JHU4</accession>
<organism evidence="2 3">
    <name type="scientific">Plasmodium malariae</name>
    <dbReference type="NCBI Taxonomy" id="5858"/>
    <lineage>
        <taxon>Eukaryota</taxon>
        <taxon>Sar</taxon>
        <taxon>Alveolata</taxon>
        <taxon>Apicomplexa</taxon>
        <taxon>Aconoidasida</taxon>
        <taxon>Haemosporida</taxon>
        <taxon>Plasmodiidae</taxon>
        <taxon>Plasmodium</taxon>
        <taxon>Plasmodium (Plasmodium)</taxon>
    </lineage>
</organism>
<sequence length="285" mass="34437">MERKIKTLLFIKIYAFVFISWICHFYTYMSKQNKYLVECYNHHRKIYARNYRLLAKYKQDNDSFIVCLEEEIPNRLNDKKNISNSEKLVSGEKKQSNRSFPINVKGHKKYMKNKSWIFETKQYSHMEKKIFKELDYVDFLKNNRTISDNTYKKIIYKKFGLRFALPILLFLVLSISFVLDFFWGYGMFVRLFRLIKTYSGGGWMKELTLKLWNSPFRWLFVGQNALKETSKPNARTLYINIVSEGFCGFFIYFVPFIILGIILILGIIYYHKKVKKYEKMKFTKR</sequence>
<dbReference type="Proteomes" id="UP000219813">
    <property type="component" value="Unassembled WGS sequence"/>
</dbReference>
<protein>
    <submittedName>
        <fullName evidence="2">Fam-l protein</fullName>
    </submittedName>
</protein>
<evidence type="ECO:0000313" key="3">
    <source>
        <dbReference type="Proteomes" id="UP000219813"/>
    </source>
</evidence>
<keyword evidence="3" id="KW-1185">Reference proteome</keyword>
<dbReference type="AlphaFoldDB" id="A0A1D3JHU4"/>
<feature type="transmembrane region" description="Helical" evidence="1">
    <location>
        <begin position="249"/>
        <end position="270"/>
    </location>
</feature>
<keyword evidence="1" id="KW-0812">Transmembrane</keyword>
<dbReference type="Pfam" id="PF12420">
    <property type="entry name" value="DUF3671"/>
    <property type="match status" value="1"/>
</dbReference>
<dbReference type="VEuPathDB" id="PlasmoDB:PmUG01_00068400"/>
<dbReference type="KEGG" id="pmal:PMUG01_00068400"/>